<reference evidence="1" key="2">
    <citation type="journal article" date="2022" name="New Phytol.">
        <title>Evolutionary transition to the ectomycorrhizal habit in the genomes of a hyperdiverse lineage of mushroom-forming fungi.</title>
        <authorList>
            <person name="Looney B."/>
            <person name="Miyauchi S."/>
            <person name="Morin E."/>
            <person name="Drula E."/>
            <person name="Courty P.E."/>
            <person name="Kohler A."/>
            <person name="Kuo A."/>
            <person name="LaButti K."/>
            <person name="Pangilinan J."/>
            <person name="Lipzen A."/>
            <person name="Riley R."/>
            <person name="Andreopoulos W."/>
            <person name="He G."/>
            <person name="Johnson J."/>
            <person name="Nolan M."/>
            <person name="Tritt A."/>
            <person name="Barry K.W."/>
            <person name="Grigoriev I.V."/>
            <person name="Nagy L.G."/>
            <person name="Hibbett D."/>
            <person name="Henrissat B."/>
            <person name="Matheny P.B."/>
            <person name="Labbe J."/>
            <person name="Martin F.M."/>
        </authorList>
    </citation>
    <scope>NUCLEOTIDE SEQUENCE</scope>
    <source>
        <strain evidence="1">HHB10654</strain>
    </source>
</reference>
<evidence type="ECO:0000313" key="1">
    <source>
        <dbReference type="EMBL" id="KAI0056716.1"/>
    </source>
</evidence>
<reference evidence="1" key="1">
    <citation type="submission" date="2021-03" db="EMBL/GenBank/DDBJ databases">
        <authorList>
            <consortium name="DOE Joint Genome Institute"/>
            <person name="Ahrendt S."/>
            <person name="Looney B.P."/>
            <person name="Miyauchi S."/>
            <person name="Morin E."/>
            <person name="Drula E."/>
            <person name="Courty P.E."/>
            <person name="Chicoki N."/>
            <person name="Fauchery L."/>
            <person name="Kohler A."/>
            <person name="Kuo A."/>
            <person name="Labutti K."/>
            <person name="Pangilinan J."/>
            <person name="Lipzen A."/>
            <person name="Riley R."/>
            <person name="Andreopoulos W."/>
            <person name="He G."/>
            <person name="Johnson J."/>
            <person name="Barry K.W."/>
            <person name="Grigoriev I.V."/>
            <person name="Nagy L."/>
            <person name="Hibbett D."/>
            <person name="Henrissat B."/>
            <person name="Matheny P.B."/>
            <person name="Labbe J."/>
            <person name="Martin F."/>
        </authorList>
    </citation>
    <scope>NUCLEOTIDE SEQUENCE</scope>
    <source>
        <strain evidence="1">HHB10654</strain>
    </source>
</reference>
<sequence length="234" mass="25501">MARLRDEAKGEPATAGPRHLAAPFRYNNPCSACPAPRSLFPLSCSPLVAPSSRQKLRLLIPITSASLMARLPNVFFDINIDGHHAGRIVFHLFDDITPVTARNFRELATGQHNFGYAGSTIHRIIPEFMIQGGDITNRDGTGGKSIFGPTFTDENFDLRHDQPGLISMANRGPGANSSQYFITTAPAPWCDGKNVVFGEVVSGMEVVKRIQTYASGDHLRRPSALIVVERCGTL</sequence>
<name>A0ACB8SLR1_9AGAM</name>
<evidence type="ECO:0000313" key="2">
    <source>
        <dbReference type="Proteomes" id="UP000814140"/>
    </source>
</evidence>
<dbReference type="Proteomes" id="UP000814140">
    <property type="component" value="Unassembled WGS sequence"/>
</dbReference>
<accession>A0ACB8SLR1</accession>
<proteinExistence type="predicted"/>
<dbReference type="EMBL" id="MU277259">
    <property type="protein sequence ID" value="KAI0056716.1"/>
    <property type="molecule type" value="Genomic_DNA"/>
</dbReference>
<keyword evidence="2" id="KW-1185">Reference proteome</keyword>
<gene>
    <name evidence="1" type="ORF">BV25DRAFT_1831922</name>
</gene>
<protein>
    <submittedName>
        <fullName evidence="1">Uncharacterized protein</fullName>
    </submittedName>
</protein>
<organism evidence="1 2">
    <name type="scientific">Artomyces pyxidatus</name>
    <dbReference type="NCBI Taxonomy" id="48021"/>
    <lineage>
        <taxon>Eukaryota</taxon>
        <taxon>Fungi</taxon>
        <taxon>Dikarya</taxon>
        <taxon>Basidiomycota</taxon>
        <taxon>Agaricomycotina</taxon>
        <taxon>Agaricomycetes</taxon>
        <taxon>Russulales</taxon>
        <taxon>Auriscalpiaceae</taxon>
        <taxon>Artomyces</taxon>
    </lineage>
</organism>
<comment type="caution">
    <text evidence="1">The sequence shown here is derived from an EMBL/GenBank/DDBJ whole genome shotgun (WGS) entry which is preliminary data.</text>
</comment>